<accession>A0ACD5VN79</accession>
<protein>
    <submittedName>
        <fullName evidence="1">Uncharacterized protein</fullName>
    </submittedName>
</protein>
<evidence type="ECO:0000313" key="1">
    <source>
        <dbReference type="EnsemblPlants" id="AVESA.00010b.r2.3CG0457170.1.CDS.1"/>
    </source>
</evidence>
<organism evidence="1 2">
    <name type="scientific">Avena sativa</name>
    <name type="common">Oat</name>
    <dbReference type="NCBI Taxonomy" id="4498"/>
    <lineage>
        <taxon>Eukaryota</taxon>
        <taxon>Viridiplantae</taxon>
        <taxon>Streptophyta</taxon>
        <taxon>Embryophyta</taxon>
        <taxon>Tracheophyta</taxon>
        <taxon>Spermatophyta</taxon>
        <taxon>Magnoliopsida</taxon>
        <taxon>Liliopsida</taxon>
        <taxon>Poales</taxon>
        <taxon>Poaceae</taxon>
        <taxon>BOP clade</taxon>
        <taxon>Pooideae</taxon>
        <taxon>Poodae</taxon>
        <taxon>Poeae</taxon>
        <taxon>Poeae Chloroplast Group 1 (Aveneae type)</taxon>
        <taxon>Aveninae</taxon>
        <taxon>Avena</taxon>
    </lineage>
</organism>
<proteinExistence type="predicted"/>
<sequence>MDAGAVDSLLSRLATVLVSEAQLLGGLRGDVEFINDEMESMSGLLLHLTDSYDRDNQVRAWMKQVIGLSHDCEGNVELYVQYVGGGGARKGGVLGYLLRTLRFVRTVSARHRVATRIRELKVRARDVGDRRKRYGVTVPPAPARTVNDHPALQPGGPEEEEDLRRRELLYGEPPDTIEQDTNSLVEWIQHSDSKFKIIRIGGAGHVGKTTIARKVSEHPSLASFFHYTVWINNGGLNREYREVRKEILQQIQLQRRDEMYDLECLSYRRILVVIDDVDDHAPWSYTGTHLEEWEFPYNAVPLSVHLSGKLYREVIKGYTNRWVLIMTGGYFSDSLHTTRKLDTMELHCQTRPNFFRNKAFGLAKCEGSQIVAVLLKCCHDTFAAQLFLHLLYVNPQRSTTELQSICRALEENKNNTAKTMLMFCYSELPSHYKSCLMYLSIFPQGHSIRRTDLLRRWASEGLITKRSAGMGTTVDDQAERIFDSLVTRGFICPGETGASGKIKSFTVNRVVHDFIVTDVGFVDTSSRPELAHRFSINTRVAIQEEETLSESDPPGHGILAIIESLSESAQWEFLKVLDLQGCKGLKKKHLNNICKILLLKYLSLRNTDVAELPKKIEKLQCLQTLDIRQTIIRAFATKSVLLPMLKHLLAGNRGSPGNSPVDRFKKSFATVRLPKSIRRMEKLEVLSHVEVSNNDDLIDVGKMLHLRKLGVILEGDKQDDLGILFQQIEKLHGCLRSLSIQMNRQTESGGGLPQPPKYLQSLNISGITGGLHLWIAGHEQLTKITLSETDLGEDALRILGKLRILRCLRLRQKSYTKSELIFEKEEFKSLKSLVVECSNITSITFKAGAAPKLEMIAWSFVSMEILFGVSRLPKLKKLELSGDSCDIYPVKEAVRQHPNHPDLKYNVQHQRQDP</sequence>
<name>A0ACD5VN79_AVESA</name>
<dbReference type="Proteomes" id="UP001732700">
    <property type="component" value="Chromosome 3C"/>
</dbReference>
<dbReference type="EnsemblPlants" id="AVESA.00010b.r2.3CG0457170.1">
    <property type="protein sequence ID" value="AVESA.00010b.r2.3CG0457170.1.CDS.1"/>
    <property type="gene ID" value="AVESA.00010b.r2.3CG0457170"/>
</dbReference>
<keyword evidence="2" id="KW-1185">Reference proteome</keyword>
<reference evidence="1" key="1">
    <citation type="submission" date="2021-05" db="EMBL/GenBank/DDBJ databases">
        <authorList>
            <person name="Scholz U."/>
            <person name="Mascher M."/>
            <person name="Fiebig A."/>
        </authorList>
    </citation>
    <scope>NUCLEOTIDE SEQUENCE [LARGE SCALE GENOMIC DNA]</scope>
</reference>
<evidence type="ECO:0000313" key="2">
    <source>
        <dbReference type="Proteomes" id="UP001732700"/>
    </source>
</evidence>
<reference evidence="1" key="2">
    <citation type="submission" date="2025-09" db="UniProtKB">
        <authorList>
            <consortium name="EnsemblPlants"/>
        </authorList>
    </citation>
    <scope>IDENTIFICATION</scope>
</reference>